<dbReference type="PANTHER" id="PTHR43531">
    <property type="entry name" value="PROTEIN ICFG"/>
    <property type="match status" value="1"/>
</dbReference>
<dbReference type="PROSITE" id="PS50111">
    <property type="entry name" value="CHEMOTAXIS_TRANSDUC_2"/>
    <property type="match status" value="1"/>
</dbReference>
<dbReference type="InterPro" id="IPR003660">
    <property type="entry name" value="HAMP_dom"/>
</dbReference>
<reference evidence="9 10" key="1">
    <citation type="submission" date="2024-08" db="EMBL/GenBank/DDBJ databases">
        <authorList>
            <person name="Feng Z."/>
            <person name="Ronholm J."/>
        </authorList>
    </citation>
    <scope>NUCLEOTIDE SEQUENCE [LARGE SCALE GENOMIC DNA]</scope>
    <source>
        <strain evidence="9 10">4-AB0-8</strain>
    </source>
</reference>
<comment type="similarity">
    <text evidence="2">Belongs to the methyl-accepting chemotaxis (MCP) protein family.</text>
</comment>
<evidence type="ECO:0000256" key="3">
    <source>
        <dbReference type="PROSITE-ProRule" id="PRU00284"/>
    </source>
</evidence>
<keyword evidence="10" id="KW-1185">Reference proteome</keyword>
<name>A0ABV4IDA1_9BURK</name>
<evidence type="ECO:0000256" key="2">
    <source>
        <dbReference type="ARBA" id="ARBA00029447"/>
    </source>
</evidence>
<feature type="domain" description="Methyl-accepting transducer" evidence="7">
    <location>
        <begin position="269"/>
        <end position="498"/>
    </location>
</feature>
<gene>
    <name evidence="9" type="ORF">ACBP88_06760</name>
</gene>
<keyword evidence="6" id="KW-0472">Membrane</keyword>
<evidence type="ECO:0000256" key="4">
    <source>
        <dbReference type="SAM" id="Coils"/>
    </source>
</evidence>
<dbReference type="CDD" id="cd11386">
    <property type="entry name" value="MCP_signal"/>
    <property type="match status" value="1"/>
</dbReference>
<dbReference type="EMBL" id="JBGJLR010000005">
    <property type="protein sequence ID" value="MEZ2739166.1"/>
    <property type="molecule type" value="Genomic_DNA"/>
</dbReference>
<sequence>MKHLSVTTKLWLGVGSIVLGAIVIVGHAGYNSASHQKQFNEQDSLLSQRLDQAAQWSALAQVNIVRTQAALSSSDAQEAAELATQISATQQAIATLQQALQASSTGTQDQTALQQLAQLRQTMLSLTEQAQRSKANTGTAPADLQTARSNLRQAAQVYASALQQYVQQQTQQLAQMRADMGAARQGVVRAAAIHMVFLLLGIAVGAYLLIGSIRRSMQQANQIAEQIAAGDLRSNFGEAVRRDEFGQLLQSLQRMSQSLSSMMEDVRQSGDAITLASREIASGNQDLSQRTEVTCSHLQQAAAAMLQLTQTLQATASSAQHAAGLAQQACGVAQRGGTVVHQVVEAMTDIHSSSQKIADITGVIDGIAFQTNILALNAAVEAARAGEQGRGFAVVAAEVRTLAQRSAQAAKEIKTLIQASVDRIADGASLVQSAGSTMTEVVQSIHRVTEVMHTINTNAAEQRDGVAQVNEAVGSLDQMTQQNAALVEQSAAAAHSLRAQSEHLHELVQRFKVQAAAPSTLTRPTQAQAVLPRPPTTSGPLHTLAARTPQPASAWVE</sequence>
<feature type="region of interest" description="Disordered" evidence="5">
    <location>
        <begin position="530"/>
        <end position="557"/>
    </location>
</feature>
<feature type="transmembrane region" description="Helical" evidence="6">
    <location>
        <begin position="12"/>
        <end position="30"/>
    </location>
</feature>
<dbReference type="Proteomes" id="UP001567350">
    <property type="component" value="Unassembled WGS sequence"/>
</dbReference>
<comment type="caution">
    <text evidence="9">The sequence shown here is derived from an EMBL/GenBank/DDBJ whole genome shotgun (WGS) entry which is preliminary data.</text>
</comment>
<feature type="transmembrane region" description="Helical" evidence="6">
    <location>
        <begin position="186"/>
        <end position="210"/>
    </location>
</feature>
<dbReference type="SMART" id="SM00283">
    <property type="entry name" value="MA"/>
    <property type="match status" value="1"/>
</dbReference>
<keyword evidence="4" id="KW-0175">Coiled coil</keyword>
<dbReference type="PANTHER" id="PTHR43531:SF14">
    <property type="entry name" value="METHYL-ACCEPTING CHEMOTAXIS PROTEIN I-RELATED"/>
    <property type="match status" value="1"/>
</dbReference>
<dbReference type="Gene3D" id="1.10.287.950">
    <property type="entry name" value="Methyl-accepting chemotaxis protein"/>
    <property type="match status" value="1"/>
</dbReference>
<dbReference type="CDD" id="cd06225">
    <property type="entry name" value="HAMP"/>
    <property type="match status" value="1"/>
</dbReference>
<keyword evidence="1" id="KW-0488">Methylation</keyword>
<evidence type="ECO:0000313" key="9">
    <source>
        <dbReference type="EMBL" id="MEZ2739166.1"/>
    </source>
</evidence>
<organism evidence="9 10">
    <name type="scientific">Comamonas jiangduensis</name>
    <dbReference type="NCBI Taxonomy" id="1194168"/>
    <lineage>
        <taxon>Bacteria</taxon>
        <taxon>Pseudomonadati</taxon>
        <taxon>Pseudomonadota</taxon>
        <taxon>Betaproteobacteria</taxon>
        <taxon>Burkholderiales</taxon>
        <taxon>Comamonadaceae</taxon>
        <taxon>Comamonas</taxon>
    </lineage>
</organism>
<evidence type="ECO:0000259" key="8">
    <source>
        <dbReference type="PROSITE" id="PS50885"/>
    </source>
</evidence>
<proteinExistence type="inferred from homology"/>
<dbReference type="SUPFAM" id="SSF58104">
    <property type="entry name" value="Methyl-accepting chemotaxis protein (MCP) signaling domain"/>
    <property type="match status" value="1"/>
</dbReference>
<keyword evidence="6" id="KW-0812">Transmembrane</keyword>
<evidence type="ECO:0000256" key="5">
    <source>
        <dbReference type="SAM" id="MobiDB-lite"/>
    </source>
</evidence>
<dbReference type="Pfam" id="PF00015">
    <property type="entry name" value="MCPsignal"/>
    <property type="match status" value="1"/>
</dbReference>
<protein>
    <submittedName>
        <fullName evidence="9">Methyl-accepting chemotaxis protein</fullName>
    </submittedName>
</protein>
<accession>A0ABV4IDA1</accession>
<feature type="coiled-coil region" evidence="4">
    <location>
        <begin position="79"/>
        <end position="179"/>
    </location>
</feature>
<keyword evidence="3" id="KW-0807">Transducer</keyword>
<dbReference type="InterPro" id="IPR004089">
    <property type="entry name" value="MCPsignal_dom"/>
</dbReference>
<dbReference type="InterPro" id="IPR051310">
    <property type="entry name" value="MCP_chemotaxis"/>
</dbReference>
<feature type="domain" description="HAMP" evidence="8">
    <location>
        <begin position="211"/>
        <end position="264"/>
    </location>
</feature>
<keyword evidence="6" id="KW-1133">Transmembrane helix</keyword>
<dbReference type="SMART" id="SM00304">
    <property type="entry name" value="HAMP"/>
    <property type="match status" value="1"/>
</dbReference>
<evidence type="ECO:0000259" key="7">
    <source>
        <dbReference type="PROSITE" id="PS50111"/>
    </source>
</evidence>
<evidence type="ECO:0000256" key="6">
    <source>
        <dbReference type="SAM" id="Phobius"/>
    </source>
</evidence>
<dbReference type="PROSITE" id="PS50885">
    <property type="entry name" value="HAMP"/>
    <property type="match status" value="1"/>
</dbReference>
<evidence type="ECO:0000256" key="1">
    <source>
        <dbReference type="ARBA" id="ARBA00022481"/>
    </source>
</evidence>
<evidence type="ECO:0000313" key="10">
    <source>
        <dbReference type="Proteomes" id="UP001567350"/>
    </source>
</evidence>
<dbReference type="Pfam" id="PF00672">
    <property type="entry name" value="HAMP"/>
    <property type="match status" value="1"/>
</dbReference>
<dbReference type="RefSeq" id="WP_370891532.1">
    <property type="nucleotide sequence ID" value="NZ_JBGJLR010000005.1"/>
</dbReference>